<dbReference type="PANTHER" id="PTHR37315">
    <property type="entry name" value="UPF0311 PROTEIN BLR7842"/>
    <property type="match status" value="1"/>
</dbReference>
<accession>A0A8J6AXY8</accession>
<comment type="caution">
    <text evidence="1">The sequence shown here is derived from an EMBL/GenBank/DDBJ whole genome shotgun (WGS) entry which is preliminary data.</text>
</comment>
<name>A0A8J6AXY8_9EUKA</name>
<dbReference type="EMBL" id="JAHDYR010000067">
    <property type="protein sequence ID" value="KAG9389989.1"/>
    <property type="molecule type" value="Genomic_DNA"/>
</dbReference>
<dbReference type="Proteomes" id="UP000717585">
    <property type="component" value="Unassembled WGS sequence"/>
</dbReference>
<keyword evidence="2" id="KW-1185">Reference proteome</keyword>
<proteinExistence type="predicted"/>
<gene>
    <name evidence="1" type="ORF">J8273_8680</name>
</gene>
<dbReference type="Pfam" id="PF11578">
    <property type="entry name" value="DUF3237"/>
    <property type="match status" value="1"/>
</dbReference>
<dbReference type="Gene3D" id="2.40.160.20">
    <property type="match status" value="1"/>
</dbReference>
<dbReference type="OrthoDB" id="2544694at2759"/>
<sequence length="164" mass="18675">MTMNTDETGVRWHRHYYRAFRPNSKNFSGENCREFGKRQLIPITGGTVSGAIEGYVVGGGVDSQVIDKNGICRLSARYAVETNDGLSFYIENNGIRRVPAEFRDRLFGDDMSFFNDIPADEVYFRTTPTFEVHHPGLQWLRESLFISSGERTASGVRLSFYRVT</sequence>
<reference evidence="1" key="1">
    <citation type="submission" date="2021-05" db="EMBL/GenBank/DDBJ databases">
        <title>A free-living protist that lacks canonical eukaryotic 1 DNA replication and segregation systems.</title>
        <authorList>
            <person name="Salas-Leiva D.E."/>
            <person name="Tromer E.C."/>
            <person name="Curtis B.A."/>
            <person name="Jerlstrom-Hultqvist J."/>
            <person name="Kolisko M."/>
            <person name="Yi Z."/>
            <person name="Salas-Leiva J.S."/>
            <person name="Gallot-Lavallee L."/>
            <person name="Kops G.J.P.L."/>
            <person name="Archibald J.M."/>
            <person name="Simpson A.G.B."/>
            <person name="Roger A.J."/>
        </authorList>
    </citation>
    <scope>NUCLEOTIDE SEQUENCE</scope>
    <source>
        <strain evidence="1">BICM</strain>
    </source>
</reference>
<dbReference type="AlphaFoldDB" id="A0A8J6AXY8"/>
<evidence type="ECO:0000313" key="1">
    <source>
        <dbReference type="EMBL" id="KAG9389989.1"/>
    </source>
</evidence>
<organism evidence="1 2">
    <name type="scientific">Carpediemonas membranifera</name>
    <dbReference type="NCBI Taxonomy" id="201153"/>
    <lineage>
        <taxon>Eukaryota</taxon>
        <taxon>Metamonada</taxon>
        <taxon>Carpediemonas-like organisms</taxon>
        <taxon>Carpediemonas</taxon>
    </lineage>
</organism>
<protein>
    <submittedName>
        <fullName evidence="1">Uncharacterized protein family UPF0311</fullName>
    </submittedName>
</protein>
<dbReference type="InterPro" id="IPR020915">
    <property type="entry name" value="UPF0311"/>
</dbReference>
<dbReference type="PANTHER" id="PTHR37315:SF1">
    <property type="entry name" value="UPF0311 PROTEIN BLR7842"/>
    <property type="match status" value="1"/>
</dbReference>
<evidence type="ECO:0000313" key="2">
    <source>
        <dbReference type="Proteomes" id="UP000717585"/>
    </source>
</evidence>